<dbReference type="Pfam" id="PF25198">
    <property type="entry name" value="Spore_GerAC_N"/>
    <property type="match status" value="1"/>
</dbReference>
<keyword evidence="11" id="KW-1185">Reference proteome</keyword>
<dbReference type="NCBIfam" id="TIGR02887">
    <property type="entry name" value="spore_ger_x_C"/>
    <property type="match status" value="1"/>
</dbReference>
<keyword evidence="4" id="KW-0732">Signal</keyword>
<feature type="domain" description="Spore germination GerAC-like C-terminal" evidence="8">
    <location>
        <begin position="222"/>
        <end position="385"/>
    </location>
</feature>
<comment type="subcellular location">
    <subcellularLocation>
        <location evidence="1">Membrane</location>
        <topology evidence="1">Lipid-anchor</topology>
    </subcellularLocation>
</comment>
<evidence type="ECO:0000256" key="3">
    <source>
        <dbReference type="ARBA" id="ARBA00022544"/>
    </source>
</evidence>
<protein>
    <submittedName>
        <fullName evidence="10">Ger(X)C family spore germination protein</fullName>
    </submittedName>
</protein>
<organism evidence="10 11">
    <name type="scientific">Clostridium algidicarnis</name>
    <dbReference type="NCBI Taxonomy" id="37659"/>
    <lineage>
        <taxon>Bacteria</taxon>
        <taxon>Bacillati</taxon>
        <taxon>Bacillota</taxon>
        <taxon>Clostridia</taxon>
        <taxon>Eubacteriales</taxon>
        <taxon>Clostridiaceae</taxon>
        <taxon>Clostridium</taxon>
    </lineage>
</organism>
<reference evidence="10 11" key="1">
    <citation type="submission" date="2021-06" db="EMBL/GenBank/DDBJ databases">
        <title>Clostridia strains as spoilage organisms.</title>
        <authorList>
            <person name="Wambui J."/>
            <person name="Stephan R."/>
            <person name="Stevens M.J.A."/>
        </authorList>
    </citation>
    <scope>NUCLEOTIDE SEQUENCE [LARGE SCALE GENOMIC DNA]</scope>
    <source>
        <strain evidence="10 11">CM013</strain>
    </source>
</reference>
<dbReference type="EMBL" id="JAHLDG010000012">
    <property type="protein sequence ID" value="MBU3220166.1"/>
    <property type="molecule type" value="Genomic_DNA"/>
</dbReference>
<evidence type="ECO:0000259" key="8">
    <source>
        <dbReference type="Pfam" id="PF05504"/>
    </source>
</evidence>
<evidence type="ECO:0000256" key="4">
    <source>
        <dbReference type="ARBA" id="ARBA00022729"/>
    </source>
</evidence>
<dbReference type="RefSeq" id="WP_216132050.1">
    <property type="nucleotide sequence ID" value="NZ_JAHLDG010000012.1"/>
</dbReference>
<keyword evidence="3" id="KW-0309">Germination</keyword>
<keyword evidence="7" id="KW-0449">Lipoprotein</keyword>
<evidence type="ECO:0000313" key="11">
    <source>
        <dbReference type="Proteomes" id="UP000740830"/>
    </source>
</evidence>
<sequence length="388" mass="44184">MRKIGIVAIIIICLCTTGCWDQVEIDRRILVSLIGIDAGKDISREKEDEVVNESSMLDLEKLKVSYSFPNIADFSPSKPTIQGDIYFTANTYSMEGALKEVCDFSSRSIYLEHVRVILISKDILAYPHTMVEILDYFERQPKINRRAYVIVTEGDPEEFIKVVPPIDKHTQINITGIMENNARNGFMKPVTLSELLISLEKNNSGIIPFMKIDKEKKEFLLDGSTVIKDYAFKGNLDINETLSLSILNGKLKSGVKSVIQEGHPIDFEIYGSKRRTKAYIKDQELNVDINISLEGVIKSAYLGKEDFNKDSLKELEDKISRCMEYDCKKVLDYLQKELNVDAIGVNEYIEKFQPKIWKDIKDDPEEAFSKAKINIKIDTAIRRGGITK</sequence>
<proteinExistence type="inferred from homology"/>
<evidence type="ECO:0000256" key="5">
    <source>
        <dbReference type="ARBA" id="ARBA00023136"/>
    </source>
</evidence>
<dbReference type="InterPro" id="IPR008844">
    <property type="entry name" value="Spore_GerAC-like"/>
</dbReference>
<dbReference type="InterPro" id="IPR057336">
    <property type="entry name" value="GerAC_N"/>
</dbReference>
<dbReference type="Pfam" id="PF05504">
    <property type="entry name" value="Spore_GerAC"/>
    <property type="match status" value="1"/>
</dbReference>
<evidence type="ECO:0000256" key="1">
    <source>
        <dbReference type="ARBA" id="ARBA00004635"/>
    </source>
</evidence>
<comment type="similarity">
    <text evidence="2">Belongs to the GerABKC lipoprotein family.</text>
</comment>
<feature type="domain" description="Spore germination protein N-terminal" evidence="9">
    <location>
        <begin position="21"/>
        <end position="212"/>
    </location>
</feature>
<evidence type="ECO:0000259" key="9">
    <source>
        <dbReference type="Pfam" id="PF25198"/>
    </source>
</evidence>
<dbReference type="PANTHER" id="PTHR35789:SF1">
    <property type="entry name" value="SPORE GERMINATION PROTEIN B3"/>
    <property type="match status" value="1"/>
</dbReference>
<accession>A0ABS6C3V2</accession>
<evidence type="ECO:0000256" key="7">
    <source>
        <dbReference type="ARBA" id="ARBA00023288"/>
    </source>
</evidence>
<evidence type="ECO:0000256" key="2">
    <source>
        <dbReference type="ARBA" id="ARBA00007886"/>
    </source>
</evidence>
<evidence type="ECO:0000256" key="6">
    <source>
        <dbReference type="ARBA" id="ARBA00023139"/>
    </source>
</evidence>
<name>A0ABS6C3V2_9CLOT</name>
<keyword evidence="5" id="KW-0472">Membrane</keyword>
<dbReference type="Proteomes" id="UP000740830">
    <property type="component" value="Unassembled WGS sequence"/>
</dbReference>
<dbReference type="InterPro" id="IPR046953">
    <property type="entry name" value="Spore_GerAC-like_C"/>
</dbReference>
<evidence type="ECO:0000313" key="10">
    <source>
        <dbReference type="EMBL" id="MBU3220166.1"/>
    </source>
</evidence>
<keyword evidence="6" id="KW-0564">Palmitate</keyword>
<comment type="caution">
    <text evidence="10">The sequence shown here is derived from an EMBL/GenBank/DDBJ whole genome shotgun (WGS) entry which is preliminary data.</text>
</comment>
<dbReference type="PANTHER" id="PTHR35789">
    <property type="entry name" value="SPORE GERMINATION PROTEIN B3"/>
    <property type="match status" value="1"/>
</dbReference>
<gene>
    <name evidence="10" type="ORF">KPL27_08725</name>
</gene>